<dbReference type="EMBL" id="BARW01012477">
    <property type="protein sequence ID" value="GAI84492.1"/>
    <property type="molecule type" value="Genomic_DNA"/>
</dbReference>
<feature type="non-terminal residue" evidence="1">
    <location>
        <position position="200"/>
    </location>
</feature>
<protein>
    <submittedName>
        <fullName evidence="1">Uncharacterized protein</fullName>
    </submittedName>
</protein>
<dbReference type="AlphaFoldDB" id="X1RUT2"/>
<accession>X1RUT2</accession>
<gene>
    <name evidence="1" type="ORF">S12H4_23475</name>
</gene>
<evidence type="ECO:0000313" key="1">
    <source>
        <dbReference type="EMBL" id="GAI84492.1"/>
    </source>
</evidence>
<reference evidence="1" key="1">
    <citation type="journal article" date="2014" name="Front. Microbiol.">
        <title>High frequency of phylogenetically diverse reductive dehalogenase-homologous genes in deep subseafloor sedimentary metagenomes.</title>
        <authorList>
            <person name="Kawai M."/>
            <person name="Futagami T."/>
            <person name="Toyoda A."/>
            <person name="Takaki Y."/>
            <person name="Nishi S."/>
            <person name="Hori S."/>
            <person name="Arai W."/>
            <person name="Tsubouchi T."/>
            <person name="Morono Y."/>
            <person name="Uchiyama I."/>
            <person name="Ito T."/>
            <person name="Fujiyama A."/>
            <person name="Inagaki F."/>
            <person name="Takami H."/>
        </authorList>
    </citation>
    <scope>NUCLEOTIDE SEQUENCE</scope>
    <source>
        <strain evidence="1">Expedition CK06-06</strain>
    </source>
</reference>
<name>X1RUT2_9ZZZZ</name>
<organism evidence="1">
    <name type="scientific">marine sediment metagenome</name>
    <dbReference type="NCBI Taxonomy" id="412755"/>
    <lineage>
        <taxon>unclassified sequences</taxon>
        <taxon>metagenomes</taxon>
        <taxon>ecological metagenomes</taxon>
    </lineage>
</organism>
<sequence length="200" mass="23430">EDYLELCQYITENISLKKENKSLLEEAAMGLELLDIALLLEKTIYVKEPEEMMIEIARFFDITINSHIFDYLPYHYHKERGSAFEGLFRKEKICLAQRHHRWLYTRIRYLLANKTSLAKMGEAYQNKWLGDADRNLLGLGVRGNSGEENFWFGYARLRDVSVLRHEGYPFPEIFTNVDPRLICDKERANVAVVYPVGNTT</sequence>
<comment type="caution">
    <text evidence="1">The sequence shown here is derived from an EMBL/GenBank/DDBJ whole genome shotgun (WGS) entry which is preliminary data.</text>
</comment>
<feature type="non-terminal residue" evidence="1">
    <location>
        <position position="1"/>
    </location>
</feature>
<proteinExistence type="predicted"/>